<gene>
    <name evidence="5" type="ORF">JOF48_002887</name>
</gene>
<dbReference type="PANTHER" id="PTHR43280">
    <property type="entry name" value="ARAC-FAMILY TRANSCRIPTIONAL REGULATOR"/>
    <property type="match status" value="1"/>
</dbReference>
<evidence type="ECO:0000256" key="3">
    <source>
        <dbReference type="ARBA" id="ARBA00023163"/>
    </source>
</evidence>
<sequence length="272" mass="29374">MESWARYRGAAQALRNLGMACVGAGEQEGALTPFENRKLNVHALVLVSEGNGWLKYAGKRRAVRAPALIWIFPGVEHGYGPDAGGWCEHWVLFTGSGARAFEEMGCFSKDIPLVAADGQLDLAQFPVLRTALEEGGPHGDLAASAAVQQLLVEAGRHGRHHVVDGGESVAERLRGIACLPLGLAEQARQLGCTPAELRRHVRREAGVSPKELVLQHRISRAQALLAGTDHPVERVGRMVGYDDGAYFSRLFSQKVGQAPSHFRAAHRRAGEA</sequence>
<dbReference type="Proteomes" id="UP000711614">
    <property type="component" value="Unassembled WGS sequence"/>
</dbReference>
<dbReference type="InterPro" id="IPR003313">
    <property type="entry name" value="AraC-bd"/>
</dbReference>
<evidence type="ECO:0000313" key="6">
    <source>
        <dbReference type="Proteomes" id="UP000711614"/>
    </source>
</evidence>
<keyword evidence="6" id="KW-1185">Reference proteome</keyword>
<accession>A0ABS4Z1E4</accession>
<keyword evidence="2" id="KW-0238">DNA-binding</keyword>
<dbReference type="InterPro" id="IPR018062">
    <property type="entry name" value="HTH_AraC-typ_CS"/>
</dbReference>
<keyword evidence="3" id="KW-0804">Transcription</keyword>
<dbReference type="SMART" id="SM00342">
    <property type="entry name" value="HTH_ARAC"/>
    <property type="match status" value="1"/>
</dbReference>
<evidence type="ECO:0000259" key="4">
    <source>
        <dbReference type="PROSITE" id="PS01124"/>
    </source>
</evidence>
<evidence type="ECO:0000256" key="2">
    <source>
        <dbReference type="ARBA" id="ARBA00023125"/>
    </source>
</evidence>
<dbReference type="InterPro" id="IPR009057">
    <property type="entry name" value="Homeodomain-like_sf"/>
</dbReference>
<dbReference type="SUPFAM" id="SSF46689">
    <property type="entry name" value="Homeodomain-like"/>
    <property type="match status" value="1"/>
</dbReference>
<evidence type="ECO:0000256" key="1">
    <source>
        <dbReference type="ARBA" id="ARBA00023015"/>
    </source>
</evidence>
<proteinExistence type="predicted"/>
<dbReference type="InterPro" id="IPR018060">
    <property type="entry name" value="HTH_AraC"/>
</dbReference>
<evidence type="ECO:0000313" key="5">
    <source>
        <dbReference type="EMBL" id="MBP2414088.1"/>
    </source>
</evidence>
<dbReference type="PROSITE" id="PS01124">
    <property type="entry name" value="HTH_ARAC_FAMILY_2"/>
    <property type="match status" value="1"/>
</dbReference>
<dbReference type="Pfam" id="PF12833">
    <property type="entry name" value="HTH_18"/>
    <property type="match status" value="1"/>
</dbReference>
<dbReference type="InterPro" id="IPR037923">
    <property type="entry name" value="HTH-like"/>
</dbReference>
<dbReference type="RefSeq" id="WP_209681789.1">
    <property type="nucleotide sequence ID" value="NZ_JAGIOI010000001.1"/>
</dbReference>
<protein>
    <submittedName>
        <fullName evidence="5">AraC-like DNA-binding protein</fullName>
    </submittedName>
</protein>
<dbReference type="EMBL" id="JAGIOI010000001">
    <property type="protein sequence ID" value="MBP2414088.1"/>
    <property type="molecule type" value="Genomic_DNA"/>
</dbReference>
<keyword evidence="1" id="KW-0805">Transcription regulation</keyword>
<organism evidence="5 6">
    <name type="scientific">Arthrobacter stackebrandtii</name>
    <dbReference type="NCBI Taxonomy" id="272161"/>
    <lineage>
        <taxon>Bacteria</taxon>
        <taxon>Bacillati</taxon>
        <taxon>Actinomycetota</taxon>
        <taxon>Actinomycetes</taxon>
        <taxon>Micrococcales</taxon>
        <taxon>Micrococcaceae</taxon>
        <taxon>Arthrobacter</taxon>
    </lineage>
</organism>
<name>A0ABS4Z1E4_9MICC</name>
<dbReference type="SUPFAM" id="SSF51215">
    <property type="entry name" value="Regulatory protein AraC"/>
    <property type="match status" value="1"/>
</dbReference>
<reference evidence="5 6" key="1">
    <citation type="submission" date="2021-03" db="EMBL/GenBank/DDBJ databases">
        <title>Sequencing the genomes of 1000 actinobacteria strains.</title>
        <authorList>
            <person name="Klenk H.-P."/>
        </authorList>
    </citation>
    <scope>NUCLEOTIDE SEQUENCE [LARGE SCALE GENOMIC DNA]</scope>
    <source>
        <strain evidence="5 6">DSM 16005</strain>
    </source>
</reference>
<comment type="caution">
    <text evidence="5">The sequence shown here is derived from an EMBL/GenBank/DDBJ whole genome shotgun (WGS) entry which is preliminary data.</text>
</comment>
<dbReference type="PANTHER" id="PTHR43280:SF2">
    <property type="entry name" value="HTH-TYPE TRANSCRIPTIONAL REGULATOR EXSA"/>
    <property type="match status" value="1"/>
</dbReference>
<dbReference type="PROSITE" id="PS00041">
    <property type="entry name" value="HTH_ARAC_FAMILY_1"/>
    <property type="match status" value="1"/>
</dbReference>
<dbReference type="Pfam" id="PF02311">
    <property type="entry name" value="AraC_binding"/>
    <property type="match status" value="1"/>
</dbReference>
<feature type="domain" description="HTH araC/xylS-type" evidence="4">
    <location>
        <begin position="167"/>
        <end position="265"/>
    </location>
</feature>
<dbReference type="Gene3D" id="1.10.10.60">
    <property type="entry name" value="Homeodomain-like"/>
    <property type="match status" value="1"/>
</dbReference>